<evidence type="ECO:0000256" key="2">
    <source>
        <dbReference type="SAM" id="MobiDB-lite"/>
    </source>
</evidence>
<keyword evidence="1" id="KW-0175">Coiled coil</keyword>
<evidence type="ECO:0000313" key="3">
    <source>
        <dbReference type="EMBL" id="KAE8335195.1"/>
    </source>
</evidence>
<dbReference type="AlphaFoldDB" id="A0A5N6XPQ6"/>
<gene>
    <name evidence="3" type="ORF">BDV24DRAFT_169467</name>
</gene>
<dbReference type="EMBL" id="ML737227">
    <property type="protein sequence ID" value="KAE8335195.1"/>
    <property type="molecule type" value="Genomic_DNA"/>
</dbReference>
<sequence>MATTSQSRGWELNKEVLVYTPEYKVSCHVGLRIVHDNNAHRGSITLSITADLANPRITSQVRLNIPPDRVKNCELYWSSNDSLCPSGLIIEHPASINNLSLVSTLRLELGEGGIVLCPSKAKYLSPADTNDTNFHAFAKVCRSQSLCLLIAHRQFAGAEYDRLKNFTSALQNERLQNVPFDHARQNMVPTDWHIFSSSVSEQVDPPPYCEKHVSQEVLGTRRRASNSMPCGNKRRRTHVLSSPQPVDSSTEAATPSPSPSICPTYFTRAVSPGRAERNRFACLVHELRSLPDDVIRKLLNESEHGHLLDKRSIREAVDSDLPSESEKVELIKRRGLKGYVDKIKRDISQVFDEIIDGAESKFDDRISDQCNMHIAELREEFDDGISEVRNTTNEYLKEIEEAAQKCVHEIEERKDQCMIDIQHQGIDVETSVERRLKHRFNASPRPLFDRKPSPSHELGTDARRSSI</sequence>
<dbReference type="OrthoDB" id="3891782at2759"/>
<feature type="coiled-coil region" evidence="1">
    <location>
        <begin position="374"/>
        <end position="416"/>
    </location>
</feature>
<organism evidence="3">
    <name type="scientific">Aspergillus arachidicola</name>
    <dbReference type="NCBI Taxonomy" id="656916"/>
    <lineage>
        <taxon>Eukaryota</taxon>
        <taxon>Fungi</taxon>
        <taxon>Dikarya</taxon>
        <taxon>Ascomycota</taxon>
        <taxon>Pezizomycotina</taxon>
        <taxon>Eurotiomycetes</taxon>
        <taxon>Eurotiomycetidae</taxon>
        <taxon>Eurotiales</taxon>
        <taxon>Aspergillaceae</taxon>
        <taxon>Aspergillus</taxon>
        <taxon>Aspergillus subgen. Circumdati</taxon>
    </lineage>
</organism>
<protein>
    <submittedName>
        <fullName evidence="3">Uncharacterized protein</fullName>
    </submittedName>
</protein>
<dbReference type="Proteomes" id="UP000325558">
    <property type="component" value="Unassembled WGS sequence"/>
</dbReference>
<feature type="region of interest" description="Disordered" evidence="2">
    <location>
        <begin position="222"/>
        <end position="259"/>
    </location>
</feature>
<feature type="compositionally biased region" description="Basic and acidic residues" evidence="2">
    <location>
        <begin position="447"/>
        <end position="467"/>
    </location>
</feature>
<reference evidence="3" key="1">
    <citation type="submission" date="2019-04" db="EMBL/GenBank/DDBJ databases">
        <title>Friends and foes A comparative genomics study of 23 Aspergillus species from section Flavi.</title>
        <authorList>
            <consortium name="DOE Joint Genome Institute"/>
            <person name="Kjaerbolling I."/>
            <person name="Vesth T."/>
            <person name="Frisvad J.C."/>
            <person name="Nybo J.L."/>
            <person name="Theobald S."/>
            <person name="Kildgaard S."/>
            <person name="Isbrandt T."/>
            <person name="Kuo A."/>
            <person name="Sato A."/>
            <person name="Lyhne E.K."/>
            <person name="Kogle M.E."/>
            <person name="Wiebenga A."/>
            <person name="Kun R.S."/>
            <person name="Lubbers R.J."/>
            <person name="Makela M.R."/>
            <person name="Barry K."/>
            <person name="Chovatia M."/>
            <person name="Clum A."/>
            <person name="Daum C."/>
            <person name="Haridas S."/>
            <person name="He G."/>
            <person name="LaButti K."/>
            <person name="Lipzen A."/>
            <person name="Mondo S."/>
            <person name="Riley R."/>
            <person name="Salamov A."/>
            <person name="Simmons B.A."/>
            <person name="Magnuson J.K."/>
            <person name="Henrissat B."/>
            <person name="Mortensen U.H."/>
            <person name="Larsen T.O."/>
            <person name="Devries R.P."/>
            <person name="Grigoriev I.V."/>
            <person name="Machida M."/>
            <person name="Baker S.E."/>
            <person name="Andersen M.R."/>
        </authorList>
    </citation>
    <scope>NUCLEOTIDE SEQUENCE</scope>
    <source>
        <strain evidence="3">CBS 117612</strain>
    </source>
</reference>
<accession>A0A5N6XPQ6</accession>
<evidence type="ECO:0000256" key="1">
    <source>
        <dbReference type="SAM" id="Coils"/>
    </source>
</evidence>
<name>A0A5N6XPQ6_9EURO</name>
<feature type="region of interest" description="Disordered" evidence="2">
    <location>
        <begin position="443"/>
        <end position="467"/>
    </location>
</feature>
<proteinExistence type="predicted"/>